<dbReference type="EMBL" id="CAMXCT010001024">
    <property type="protein sequence ID" value="CAI3985837.1"/>
    <property type="molecule type" value="Genomic_DNA"/>
</dbReference>
<feature type="region of interest" description="Disordered" evidence="3">
    <location>
        <begin position="3131"/>
        <end position="3150"/>
    </location>
</feature>
<comment type="caution">
    <text evidence="6">The sequence shown here is derived from an EMBL/GenBank/DDBJ whole genome shotgun (WGS) entry which is preliminary data.</text>
</comment>
<feature type="region of interest" description="Disordered" evidence="3">
    <location>
        <begin position="2328"/>
        <end position="2455"/>
    </location>
</feature>
<keyword evidence="2" id="KW-0175">Coiled coil</keyword>
<keyword evidence="1 5" id="KW-0732">Signal</keyword>
<feature type="compositionally biased region" description="Basic residues" evidence="3">
    <location>
        <begin position="2440"/>
        <end position="2455"/>
    </location>
</feature>
<evidence type="ECO:0000256" key="4">
    <source>
        <dbReference type="SAM" id="Phobius"/>
    </source>
</evidence>
<organism evidence="6">
    <name type="scientific">Cladocopium goreaui</name>
    <dbReference type="NCBI Taxonomy" id="2562237"/>
    <lineage>
        <taxon>Eukaryota</taxon>
        <taxon>Sar</taxon>
        <taxon>Alveolata</taxon>
        <taxon>Dinophyceae</taxon>
        <taxon>Suessiales</taxon>
        <taxon>Symbiodiniaceae</taxon>
        <taxon>Cladocopium</taxon>
    </lineage>
</organism>
<evidence type="ECO:0000313" key="6">
    <source>
        <dbReference type="EMBL" id="CAI3985837.1"/>
    </source>
</evidence>
<dbReference type="SUPFAM" id="SSF69318">
    <property type="entry name" value="Integrin alpha N-terminal domain"/>
    <property type="match status" value="1"/>
</dbReference>
<reference evidence="6" key="1">
    <citation type="submission" date="2022-10" db="EMBL/GenBank/DDBJ databases">
        <authorList>
            <person name="Chen Y."/>
            <person name="Dougan E. K."/>
            <person name="Chan C."/>
            <person name="Rhodes N."/>
            <person name="Thang M."/>
        </authorList>
    </citation>
    <scope>NUCLEOTIDE SEQUENCE</scope>
</reference>
<dbReference type="EMBL" id="CAMXCT020001024">
    <property type="protein sequence ID" value="CAL1139212.1"/>
    <property type="molecule type" value="Genomic_DNA"/>
</dbReference>
<feature type="region of interest" description="Disordered" evidence="3">
    <location>
        <begin position="2924"/>
        <end position="2949"/>
    </location>
</feature>
<evidence type="ECO:0000256" key="2">
    <source>
        <dbReference type="SAM" id="Coils"/>
    </source>
</evidence>
<feature type="compositionally biased region" description="Acidic residues" evidence="3">
    <location>
        <begin position="2328"/>
        <end position="2350"/>
    </location>
</feature>
<evidence type="ECO:0000256" key="1">
    <source>
        <dbReference type="ARBA" id="ARBA00022729"/>
    </source>
</evidence>
<feature type="transmembrane region" description="Helical" evidence="4">
    <location>
        <begin position="794"/>
        <end position="822"/>
    </location>
</feature>
<sequence length="3182" mass="354417">MAILATCFTTFCALSVPVFADDWWCVPSPGRCHGHREMLVKRASVQMAARLAAPYVVDWDGDGVTELLIGDYDGRVRYYSKHPNGRYYVRKASEDPFRVIPFEAGRSSNFLAATPVAVDFDGDGQLELLLSVEGRIRYYKQHDGHLVEVDQAVNPFRDIKCSWLACRFHAADWDADGDVDLVVPQGLGLMYVENVNGSLIFRSGDANPFRYIVTKYVDNHRGWDGLYSSPVMADWDGDGDLDLLVGQADGSLLYFERTDSGHLVQLAVEDNPFRNIENHPYPAVQVGVLHGKKPQLMIGDMRGHVNLYTRKQDLQLKQRHSSSNPLYGAGWFTSPVPARPLMDEEKNVYVMFQQANVGRVQLFQQIKDNLTLANLTHAGIPQAAATAHWLPAGKPVDVDFNMDGAMDRLNIHHDGRIEYFERQNGELILKNGPDSPFYGVNLDNGLADAKVAGFLPIDWNQDGAMDLLIGAWGLSHLKLFLAGWCEVRTPCNSKRICDKMFGTCSCMTGYKLEDCSGCAAGHFTVHTNDLAHQCQACPGKNAHRGVCNTRGVCHDDFFAAQKANATGLNRLQTSVISGNGSCSCGRFFTGEDCSLGECPAGYEYDSTRIVAACVPCRPGFYKSSADNVARCAACPDGRFAGGSATAACLPCHARFLLYDVSEEGKACTTSFHTNLPTVVAVLLWSLIMFLVPLLLGMPTTILDIRRTLGQDGRVRVQSSGRHFILPRGRGIPVQFVGTGVPQLDHKGFIYRATFHTGREVELLHRELGLKGNFVVEDMASSSGQYQISRRHAMAFLGFCGVPFLVWLLGLFVFYIAFMAVFWARYVRPDLACCFHIACGCFLAFAIHWIRWRAITHTRILKDVQVFDRLLRREHPKPITCEKGPSRAIEAHQLHTFLDFFQNYIGSRTTYYVVHNIILPLTEPYKLSYAEVAGPSQSQSRWFVSHYWGTPLAHLVASVERHAQDFPEKHPYWICTFSNNQWAVSEELGETYHESSFYQALRSCGTLGTVMVFDEEAMPLTRSWCLFELLQTVLLQDISHDFKGLMLCSPLGIMNTGKGSLDLAMNVSKKLAVLDLEAAQASMQSDKDMIDSLVRQEGGFEQINEFLADSINEVLNKLREQFTRNISSLESEVARKKMRTRSERIRRLKGSQAVGGLANSRAYTEPLDQDFSSPASGASSSRVLAAPFHLPQLPCPPAKRGAYLQMMPEIQGQQGARNAGAPKCVCLPQFAQPGYAPLALHPRQAFGTAPPLFAGHKTVRSSLHVFCTDQLFNQCGPSTVSTLHLLWEAANASFMLSYTWGYKKLGGRMGDITDTLLQYCKDYSTDPKRTQPDCSWLQVIATSPSDAPDAFFCGVGCNAKVCLDVVKETEAAGETVPFEDFEKAFGDRVAGIGKWRPYVWCDFEMYTATDLKQEVIIAMPPKEAEDFRSSLLTGGVSEVWAALGAVKVEQDTEGLGTDGEAGPILVEDSGMHYRHRKSKTLSLCGSQAQPKEQPVGKKEIRANPKAQQALDVEWEKLVKKKAWQYETVAEWKVIADKAKKIGKKVHVGKVFEICVEKGSELPEGDKLRKFKGRTVFQGNNVKDESADVALFSELGSSPATMEAGKAVDAYGAQPGFITQQNDGVQAYTQALWKGVETWVELHLPVPALSCFRLLAVNWEMKGEESLFAIKWDEVRSWMSESAAMRSVACGAVLSPAACAVAGAGFDPICLWEGCRGGAAASRPLACAVDLAAAHFKLFFFPTKVTPHKALASATEAIIPPSIAAPSTGGPAAKSDTKRLIVEVCCHPESKLSQTNRKWSEGCEVLQFTEEFDLNEVENQMRIAEYVNSFKGDRPALKLTCCALIAPFRSPVVVMLTRAIQMAKACAVAGRPAILERITQWEGVVNTLKGAIAVATWDDPQVLLREMEGCRLPLANIVEPMLGGGNAEGAYDTLAEVYKNTPDGFLAMCPYPPGGEVDLLIVSDSSLALVPDPNAGKASCFSGGDLLKPWGDIRGIYTKMLWGKGLNHMVQYIPEAIDDIESTNRAHGRPARVERSVNDLGQLKRDEPRILDIVVVGNADADIFALPSAYNETMRVHIKALRGDHGIQTLDTTLMLARTVRYDKVHLEDDAINRKYVTNFLQAVADCHLSYLKLISVDDHLRTLPRIEDLQEQKNYPNLTILKAAYQLEIDSNVSSPQDLPQRPDPEKIMLDADIEIFNWVLQAEENATAFADREVESWMRDIPEEDQALEPMHQDNADSDDEAVKVQALTMEDRIQARRQGLSEEHGQEWQDATYAAEDEEEEFRGWDLIEDDKRPPGVVASDPVHEEEKELDLDDLETVASVEIVDEEEFHDVEEGQAEAIDDDDDDDMAVIDKVSSMQAEKSDARGDPEPMDVDDQGNKMVQSTASAKTWKTEMAQSSSSAKTWKTDMAQSASSAKTWRTDTTAAASAGATPPDPTAKLKPKSKAAKKAMPKRLKVVDEGHGPSAEQFDTSKFATAQDLVWIEPDNMAGVPVRKVDYGRLSSISHAMSDYLRGHRLFHRRPSPEIRRTDLSMDFKALVRHLQGDFAHLREEEVLMVVRNSPMRRFRVQVNGMSSGKLRWTPVRIRAIQGHRAFLVEQGGMSTMIKTMFTFDENFDETKVDDPSVHPAFSAMPEGSPVWNKFPRVVYHTCDQAAFNSIIKFGLIPGGFPPIAIAFDMELMMQMGYKLFATDEAILSPDWISNLPMINAFDMRSGEFFYINRAYVNHRKTYQEVLKQAKAEFDPDDILMSRMEMLMENAQLNFEGIKERIEFGKLLPFSRREDIQVEKSTATREGEPASGSQLVPGYTIAKMAAMTSTDACGLQRRGRNGPGGGNWNRGQGRVGFELQFKDISYNQIQDSPQVRCSHPICGYLMMDGHLKCPRCFRQMEPVTDANIATEVARREAMARTRGVPFSMDKVIFNHPRRGRVARQPEKGSSSSSTAVRTRSTWQLERHGPQLRQIFQEKGLQGPLSPTIERTKAQVLGEKLEMATKLIFVPSSEREPDQPLDLHTEVFVSHRGVFLDIGQFAVYVAKFIKPKQRPLPIVYGWGNRDFVPDAFDAKEIAKELVEFSKLQWSNYAPQQTHKESETTGDDREVSLAHASGPISRPEHERPHHEQLLAEVLTVKAMVEKGKGQQKGKGKQGRSPPGGVAYGDFEGDSYWVQGYRYTWYWNQQRGWYWRWT</sequence>
<feature type="signal peptide" evidence="5">
    <location>
        <begin position="1"/>
        <end position="20"/>
    </location>
</feature>
<protein>
    <submittedName>
        <fullName evidence="6">Uncharacterized protein</fullName>
    </submittedName>
</protein>
<gene>
    <name evidence="6" type="ORF">C1SCF055_LOCUS13240</name>
</gene>
<dbReference type="OrthoDB" id="428759at2759"/>
<reference evidence="7 8" key="2">
    <citation type="submission" date="2024-05" db="EMBL/GenBank/DDBJ databases">
        <authorList>
            <person name="Chen Y."/>
            <person name="Shah S."/>
            <person name="Dougan E. K."/>
            <person name="Thang M."/>
            <person name="Chan C."/>
        </authorList>
    </citation>
    <scope>NUCLEOTIDE SEQUENCE [LARGE SCALE GENOMIC DNA]</scope>
</reference>
<proteinExistence type="predicted"/>
<keyword evidence="8" id="KW-1185">Reference proteome</keyword>
<keyword evidence="4" id="KW-0472">Membrane</keyword>
<dbReference type="Gene3D" id="2.10.50.10">
    <property type="entry name" value="Tumor Necrosis Factor Receptor, subunit A, domain 2"/>
    <property type="match status" value="1"/>
</dbReference>
<dbReference type="PANTHER" id="PTHR44103">
    <property type="entry name" value="PROPROTEIN CONVERTASE P"/>
    <property type="match status" value="1"/>
</dbReference>
<dbReference type="EMBL" id="CAMXCT030001024">
    <property type="protein sequence ID" value="CAL4773149.1"/>
    <property type="molecule type" value="Genomic_DNA"/>
</dbReference>
<keyword evidence="4" id="KW-0812">Transmembrane</keyword>
<evidence type="ECO:0000313" key="8">
    <source>
        <dbReference type="Proteomes" id="UP001152797"/>
    </source>
</evidence>
<name>A0A9P1FTI3_9DINO</name>
<feature type="transmembrane region" description="Helical" evidence="4">
    <location>
        <begin position="675"/>
        <end position="696"/>
    </location>
</feature>
<accession>A0A9P1FTI3</accession>
<feature type="chain" id="PRO_5043272205" evidence="5">
    <location>
        <begin position="21"/>
        <end position="3182"/>
    </location>
</feature>
<evidence type="ECO:0000256" key="3">
    <source>
        <dbReference type="SAM" id="MobiDB-lite"/>
    </source>
</evidence>
<feature type="compositionally biased region" description="Low complexity" evidence="3">
    <location>
        <begin position="2421"/>
        <end position="2432"/>
    </location>
</feature>
<feature type="coiled-coil region" evidence="2">
    <location>
        <begin position="1111"/>
        <end position="1138"/>
    </location>
</feature>
<dbReference type="Pfam" id="PF13517">
    <property type="entry name" value="FG-GAP_3"/>
    <property type="match status" value="1"/>
</dbReference>
<dbReference type="InterPro" id="IPR013517">
    <property type="entry name" value="FG-GAP"/>
</dbReference>
<dbReference type="PANTHER" id="PTHR44103:SF1">
    <property type="entry name" value="PROPROTEIN CONVERTASE P"/>
    <property type="match status" value="1"/>
</dbReference>
<evidence type="ECO:0000313" key="7">
    <source>
        <dbReference type="EMBL" id="CAL4773149.1"/>
    </source>
</evidence>
<feature type="compositionally biased region" description="Polar residues" evidence="3">
    <location>
        <begin position="2380"/>
        <end position="2418"/>
    </location>
</feature>
<dbReference type="InterPro" id="IPR028994">
    <property type="entry name" value="Integrin_alpha_N"/>
</dbReference>
<keyword evidence="4" id="KW-1133">Transmembrane helix</keyword>
<dbReference type="SMART" id="SM01411">
    <property type="entry name" value="Ephrin_rec_like"/>
    <property type="match status" value="2"/>
</dbReference>
<dbReference type="Proteomes" id="UP001152797">
    <property type="component" value="Unassembled WGS sequence"/>
</dbReference>
<evidence type="ECO:0000256" key="5">
    <source>
        <dbReference type="SAM" id="SignalP"/>
    </source>
</evidence>